<dbReference type="Proteomes" id="UP001257060">
    <property type="component" value="Unassembled WGS sequence"/>
</dbReference>
<dbReference type="Pfam" id="PF15915">
    <property type="entry name" value="BAT"/>
    <property type="match status" value="1"/>
</dbReference>
<feature type="domain" description="Bacterioopsin transcriptional activator GAF and HTH associated" evidence="4">
    <location>
        <begin position="5"/>
        <end position="117"/>
    </location>
</feature>
<reference evidence="5 6" key="1">
    <citation type="submission" date="2022-06" db="EMBL/GenBank/DDBJ databases">
        <title>Halogeometricum sp. a new haloarchaeum isolate from saline soil.</title>
        <authorList>
            <person name="Strakova D."/>
            <person name="Galisteo C."/>
            <person name="Sanchez-Porro C."/>
            <person name="Ventosa A."/>
        </authorList>
    </citation>
    <scope>NUCLEOTIDE SEQUENCE [LARGE SCALE GENOMIC DNA]</scope>
    <source>
        <strain evidence="5 6">S1BR25-6</strain>
    </source>
</reference>
<dbReference type="InterPro" id="IPR007050">
    <property type="entry name" value="HTH_bacterioopsin"/>
</dbReference>
<evidence type="ECO:0000313" key="5">
    <source>
        <dbReference type="EMBL" id="MDS0301335.1"/>
    </source>
</evidence>
<accession>A0ABU2GKL9</accession>
<dbReference type="EMBL" id="JAMQOP010000006">
    <property type="protein sequence ID" value="MDS0301335.1"/>
    <property type="molecule type" value="Genomic_DNA"/>
</dbReference>
<evidence type="ECO:0000313" key="6">
    <source>
        <dbReference type="Proteomes" id="UP001257060"/>
    </source>
</evidence>
<dbReference type="RefSeq" id="WP_310926216.1">
    <property type="nucleotide sequence ID" value="NZ_JAMQOP010000006.1"/>
</dbReference>
<evidence type="ECO:0000259" key="4">
    <source>
        <dbReference type="Pfam" id="PF15915"/>
    </source>
</evidence>
<name>A0ABU2GKL9_9EURY</name>
<dbReference type="Pfam" id="PF04967">
    <property type="entry name" value="HTH_10"/>
    <property type="match status" value="1"/>
</dbReference>
<keyword evidence="1" id="KW-0805">Transcription regulation</keyword>
<gene>
    <name evidence="5" type="ORF">NDI76_21620</name>
</gene>
<dbReference type="InterPro" id="IPR031803">
    <property type="entry name" value="BAT_GAF/HTH-assoc"/>
</dbReference>
<comment type="caution">
    <text evidence="5">The sequence shown here is derived from an EMBL/GenBank/DDBJ whole genome shotgun (WGS) entry which is preliminary data.</text>
</comment>
<evidence type="ECO:0000256" key="2">
    <source>
        <dbReference type="ARBA" id="ARBA00023163"/>
    </source>
</evidence>
<organism evidence="5 6">
    <name type="scientific">Halogeometricum salsisoli</name>
    <dbReference type="NCBI Taxonomy" id="2950536"/>
    <lineage>
        <taxon>Archaea</taxon>
        <taxon>Methanobacteriati</taxon>
        <taxon>Methanobacteriota</taxon>
        <taxon>Stenosarchaea group</taxon>
        <taxon>Halobacteria</taxon>
        <taxon>Halobacteriales</taxon>
        <taxon>Haloferacaceae</taxon>
        <taxon>Halogeometricum</taxon>
    </lineage>
</organism>
<sequence>MTALLDFVISSDEFVLGRLLDVDGVHRIEFTPFVPVGEDFIPYIWVTTDDHEVFESTVLDSPYVAALQKLDGARGPTLYRVEWTECLDGLLDILQTHDLAVSQVKTTGDRWHFTLLAENRDVFEEFQADCHRGGFPITVKRLSNSDNRDSLLYGLTEKQCDALLLVFESGYYTDGENVTLTEISEQLDISQQALGARLRRGTSTLISNTIALD</sequence>
<dbReference type="InterPro" id="IPR013324">
    <property type="entry name" value="RNA_pol_sigma_r3/r4-like"/>
</dbReference>
<feature type="domain" description="HTH bat-type" evidence="3">
    <location>
        <begin position="155"/>
        <end position="206"/>
    </location>
</feature>
<keyword evidence="6" id="KW-1185">Reference proteome</keyword>
<dbReference type="PANTHER" id="PTHR34236">
    <property type="entry name" value="DIMETHYL SULFOXIDE REDUCTASE TRANSCRIPTIONAL ACTIVATOR"/>
    <property type="match status" value="1"/>
</dbReference>
<dbReference type="SUPFAM" id="SSF88659">
    <property type="entry name" value="Sigma3 and sigma4 domains of RNA polymerase sigma factors"/>
    <property type="match status" value="1"/>
</dbReference>
<evidence type="ECO:0000256" key="1">
    <source>
        <dbReference type="ARBA" id="ARBA00023015"/>
    </source>
</evidence>
<keyword evidence="2" id="KW-0804">Transcription</keyword>
<dbReference type="PANTHER" id="PTHR34236:SF1">
    <property type="entry name" value="DIMETHYL SULFOXIDE REDUCTASE TRANSCRIPTIONAL ACTIVATOR"/>
    <property type="match status" value="1"/>
</dbReference>
<evidence type="ECO:0000259" key="3">
    <source>
        <dbReference type="Pfam" id="PF04967"/>
    </source>
</evidence>
<proteinExistence type="predicted"/>
<protein>
    <submittedName>
        <fullName evidence="5">Helix-turn-helix domain-containing protein</fullName>
    </submittedName>
</protein>